<evidence type="ECO:0000313" key="2">
    <source>
        <dbReference type="EMBL" id="BAL88799.1"/>
    </source>
</evidence>
<organism evidence="2 3">
    <name type="scientific">Actinoplanes missouriensis (strain ATCC 14538 / DSM 43046 / CBS 188.64 / JCM 3121 / NBRC 102363 / NCIMB 12654 / NRRL B-3342 / UNCC 431)</name>
    <dbReference type="NCBI Taxonomy" id="512565"/>
    <lineage>
        <taxon>Bacteria</taxon>
        <taxon>Bacillati</taxon>
        <taxon>Actinomycetota</taxon>
        <taxon>Actinomycetes</taxon>
        <taxon>Micromonosporales</taxon>
        <taxon>Micromonosporaceae</taxon>
        <taxon>Actinoplanes</taxon>
    </lineage>
</organism>
<name>I0H712_ACTM4</name>
<keyword evidence="1" id="KW-0812">Transmembrane</keyword>
<dbReference type="AlphaFoldDB" id="I0H712"/>
<keyword evidence="1" id="KW-1133">Transmembrane helix</keyword>
<dbReference type="EMBL" id="AP012319">
    <property type="protein sequence ID" value="BAL88799.1"/>
    <property type="molecule type" value="Genomic_DNA"/>
</dbReference>
<accession>I0H712</accession>
<dbReference type="RefSeq" id="WP_014443693.1">
    <property type="nucleotide sequence ID" value="NC_017093.1"/>
</dbReference>
<evidence type="ECO:0000313" key="3">
    <source>
        <dbReference type="Proteomes" id="UP000007882"/>
    </source>
</evidence>
<reference evidence="2 3" key="1">
    <citation type="submission" date="2012-02" db="EMBL/GenBank/DDBJ databases">
        <title>Complete genome sequence of Actinoplanes missouriensis 431 (= NBRC 102363).</title>
        <authorList>
            <person name="Ohnishi Y."/>
            <person name="Ishikawa J."/>
            <person name="Sekine M."/>
            <person name="Hosoyama A."/>
            <person name="Harada T."/>
            <person name="Narita H."/>
            <person name="Hata T."/>
            <person name="Konno Y."/>
            <person name="Tutikane K."/>
            <person name="Fujita N."/>
            <person name="Horinouchi S."/>
            <person name="Hayakawa M."/>
        </authorList>
    </citation>
    <scope>NUCLEOTIDE SEQUENCE [LARGE SCALE GENOMIC DNA]</scope>
    <source>
        <strain evidence="3">ATCC 14538 / DSM 43046 / CBS 188.64 / JCM 3121 / NBRC 102363 / NCIMB 12654 / NRRL B-3342 / UNCC 431</strain>
    </source>
</reference>
<dbReference type="OrthoDB" id="3297285at2"/>
<proteinExistence type="predicted"/>
<evidence type="ECO:0000256" key="1">
    <source>
        <dbReference type="SAM" id="Phobius"/>
    </source>
</evidence>
<gene>
    <name evidence="2" type="ordered locus">AMIS_35790</name>
</gene>
<feature type="transmembrane region" description="Helical" evidence="1">
    <location>
        <begin position="6"/>
        <end position="27"/>
    </location>
</feature>
<dbReference type="Proteomes" id="UP000007882">
    <property type="component" value="Chromosome"/>
</dbReference>
<dbReference type="HOGENOM" id="CLU_064711_1_0_11"/>
<dbReference type="PATRIC" id="fig|512565.3.peg.3573"/>
<dbReference type="KEGG" id="ams:AMIS_35790"/>
<sequence length="248" mass="28166">MNAAPVASAGISIILLVLALPALLLLANPRALRDPRLATLETVGVLRRLRTDRSRRREQALEALRYAAEVRVATERAHHAAQRWQDIWRQSEEHVEEAWQAWQNAEDRLARTREAAAFPTPHAPQTPTEYADREQSLHRMLQTAAARGDLPTEAVVGGHWDPRLHPVEQELQVHRAIAAHRHRLYRQAVAAERAAWHDAQLAVATRDSLRREWAAAARTSSDLRIPEPMAVPARLRRWAQRRVVQRAA</sequence>
<protein>
    <submittedName>
        <fullName evidence="2">Uncharacterized protein</fullName>
    </submittedName>
</protein>
<keyword evidence="1" id="KW-0472">Membrane</keyword>
<keyword evidence="3" id="KW-1185">Reference proteome</keyword>